<organism evidence="13 14">
    <name type="scientific">Folsomia candida</name>
    <name type="common">Springtail</name>
    <dbReference type="NCBI Taxonomy" id="158441"/>
    <lineage>
        <taxon>Eukaryota</taxon>
        <taxon>Metazoa</taxon>
        <taxon>Ecdysozoa</taxon>
        <taxon>Arthropoda</taxon>
        <taxon>Hexapoda</taxon>
        <taxon>Collembola</taxon>
        <taxon>Entomobryomorpha</taxon>
        <taxon>Isotomoidea</taxon>
        <taxon>Isotomidae</taxon>
        <taxon>Proisotominae</taxon>
        <taxon>Folsomia</taxon>
    </lineage>
</organism>
<keyword evidence="14" id="KW-1185">Reference proteome</keyword>
<dbReference type="OMA" id="SDTANEY"/>
<feature type="domain" description="C2H2-type" evidence="12">
    <location>
        <begin position="315"/>
        <end position="342"/>
    </location>
</feature>
<keyword evidence="5" id="KW-0862">Zinc</keyword>
<dbReference type="OrthoDB" id="4748970at2759"/>
<feature type="coiled-coil region" evidence="10">
    <location>
        <begin position="64"/>
        <end position="91"/>
    </location>
</feature>
<feature type="compositionally biased region" description="Low complexity" evidence="11">
    <location>
        <begin position="206"/>
        <end position="220"/>
    </location>
</feature>
<evidence type="ECO:0000256" key="11">
    <source>
        <dbReference type="SAM" id="MobiDB-lite"/>
    </source>
</evidence>
<dbReference type="Gene3D" id="3.30.160.60">
    <property type="entry name" value="Classic Zinc Finger"/>
    <property type="match status" value="7"/>
</dbReference>
<keyword evidence="3" id="KW-0677">Repeat</keyword>
<dbReference type="Proteomes" id="UP000198287">
    <property type="component" value="Unassembled WGS sequence"/>
</dbReference>
<dbReference type="PANTHER" id="PTHR47772">
    <property type="entry name" value="ZINC FINGER PROTEIN 200"/>
    <property type="match status" value="1"/>
</dbReference>
<keyword evidence="10" id="KW-0175">Coiled coil</keyword>
<dbReference type="PROSITE" id="PS00028">
    <property type="entry name" value="ZINC_FINGER_C2H2_1"/>
    <property type="match status" value="9"/>
</dbReference>
<dbReference type="InterPro" id="IPR036236">
    <property type="entry name" value="Znf_C2H2_sf"/>
</dbReference>
<feature type="compositionally biased region" description="Basic residues" evidence="11">
    <location>
        <begin position="265"/>
        <end position="275"/>
    </location>
</feature>
<feature type="domain" description="C2H2-type" evidence="12">
    <location>
        <begin position="399"/>
        <end position="427"/>
    </location>
</feature>
<evidence type="ECO:0000256" key="9">
    <source>
        <dbReference type="PROSITE-ProRule" id="PRU00042"/>
    </source>
</evidence>
<feature type="domain" description="C2H2-type" evidence="12">
    <location>
        <begin position="575"/>
        <end position="603"/>
    </location>
</feature>
<evidence type="ECO:0000256" key="8">
    <source>
        <dbReference type="ARBA" id="ARBA00023242"/>
    </source>
</evidence>
<sequence length="656" mass="75309">MAQLNCLLCLDNVEGEHLALNYLNSTQIIHLYDLLIPKDRNSRQDLIANCPSENNYGFTLCQNCSFETTQIDQIKEQISQLEDDVRLKVDEIRRKMVHCPVEKELSPGLDGGSDSGDIQGDDLQVKVEPEEDYDYEDKHFLGDDNKVDISSPPVNYNEDDPHLTDFSHSSSDEESSSFLITPDNIKAMKKKNKNTLWEQKSMSRVSTKIKTIKKSNIPTSQRITRSSASQNREAKPAQISEETNSSEDIKPSKTELDDESSSTPKKIKGEKKPLKKYGKKKLPRFPCSLCSKICYEHCTLVTHMMTRHETKDKSHFCSKCNKGFTAEANLQRHFDLHAFDNTKPLACSVCDARFSDQERLDRHTLTHGRKYWCDRCGAEYNSKERFDSHVRTHTGERPYKCDQCPEAFIDYNGKKRHIDLVHSGTARESCDCPICGKKILTSSLKSHMELVHENKKNYSCDDCGEKFKMKDTLAAHRVKEHNADSIVCEECGGTFTTRRGLNRHKSNHNMELKYTCNTCGARFRAQHQLTYHVRSHAVGQEVICQHCSKAFKHAPHLVEHIKRIHTRDYVPKTPFECNHCKKRFASKKDRDCHIRQHHTGERPFVCHLCGKGYAVETTLTLHLKGVHQVDVQWKRATGWKKSKRDDFVGAKESEET</sequence>
<feature type="domain" description="C2H2-type" evidence="12">
    <location>
        <begin position="345"/>
        <end position="367"/>
    </location>
</feature>
<evidence type="ECO:0000256" key="6">
    <source>
        <dbReference type="ARBA" id="ARBA00023015"/>
    </source>
</evidence>
<dbReference type="SUPFAM" id="SSF57667">
    <property type="entry name" value="beta-beta-alpha zinc fingers"/>
    <property type="match status" value="6"/>
</dbReference>
<dbReference type="SMART" id="SM00355">
    <property type="entry name" value="ZnF_C2H2"/>
    <property type="match status" value="12"/>
</dbReference>
<evidence type="ECO:0000313" key="13">
    <source>
        <dbReference type="EMBL" id="OXA45089.1"/>
    </source>
</evidence>
<evidence type="ECO:0000256" key="3">
    <source>
        <dbReference type="ARBA" id="ARBA00022737"/>
    </source>
</evidence>
<dbReference type="Pfam" id="PF00096">
    <property type="entry name" value="zf-C2H2"/>
    <property type="match status" value="4"/>
</dbReference>
<dbReference type="PANTHER" id="PTHR47772:SF13">
    <property type="entry name" value="GASTRULA ZINC FINGER PROTEIN XLCGF49.1-LIKE-RELATED"/>
    <property type="match status" value="1"/>
</dbReference>
<comment type="caution">
    <text evidence="13">The sequence shown here is derived from an EMBL/GenBank/DDBJ whole genome shotgun (WGS) entry which is preliminary data.</text>
</comment>
<feature type="compositionally biased region" description="Polar residues" evidence="11">
    <location>
        <begin position="196"/>
        <end position="205"/>
    </location>
</feature>
<keyword evidence="8" id="KW-0539">Nucleus</keyword>
<dbReference type="FunFam" id="3.30.160.60:FF:000446">
    <property type="entry name" value="Zinc finger protein"/>
    <property type="match status" value="1"/>
</dbReference>
<feature type="domain" description="C2H2-type" evidence="12">
    <location>
        <begin position="458"/>
        <end position="486"/>
    </location>
</feature>
<protein>
    <recommendedName>
        <fullName evidence="12">C2H2-type domain-containing protein</fullName>
    </recommendedName>
</protein>
<evidence type="ECO:0000256" key="4">
    <source>
        <dbReference type="ARBA" id="ARBA00022771"/>
    </source>
</evidence>
<keyword evidence="6" id="KW-0805">Transcription regulation</keyword>
<reference evidence="13 14" key="1">
    <citation type="submission" date="2015-12" db="EMBL/GenBank/DDBJ databases">
        <title>The genome of Folsomia candida.</title>
        <authorList>
            <person name="Faddeeva A."/>
            <person name="Derks M.F."/>
            <person name="Anvar Y."/>
            <person name="Smit S."/>
            <person name="Van Straalen N."/>
            <person name="Roelofs D."/>
        </authorList>
    </citation>
    <scope>NUCLEOTIDE SEQUENCE [LARGE SCALE GENOMIC DNA]</scope>
    <source>
        <strain evidence="13 14">VU population</strain>
        <tissue evidence="13">Whole body</tissue>
    </source>
</reference>
<gene>
    <name evidence="13" type="ORF">Fcan01_20368</name>
</gene>
<evidence type="ECO:0000313" key="14">
    <source>
        <dbReference type="Proteomes" id="UP000198287"/>
    </source>
</evidence>
<evidence type="ECO:0000256" key="5">
    <source>
        <dbReference type="ARBA" id="ARBA00022833"/>
    </source>
</evidence>
<keyword evidence="2" id="KW-0479">Metal-binding</keyword>
<feature type="domain" description="C2H2-type" evidence="12">
    <location>
        <begin position="542"/>
        <end position="570"/>
    </location>
</feature>
<feature type="domain" description="C2H2-type" evidence="12">
    <location>
        <begin position="604"/>
        <end position="632"/>
    </location>
</feature>
<evidence type="ECO:0000256" key="1">
    <source>
        <dbReference type="ARBA" id="ARBA00004123"/>
    </source>
</evidence>
<keyword evidence="4 9" id="KW-0863">Zinc-finger</keyword>
<dbReference type="InterPro" id="IPR050636">
    <property type="entry name" value="C2H2-ZF_domain-containing"/>
</dbReference>
<feature type="compositionally biased region" description="Polar residues" evidence="11">
    <location>
        <begin position="221"/>
        <end position="231"/>
    </location>
</feature>
<dbReference type="InterPro" id="IPR013087">
    <property type="entry name" value="Znf_C2H2_type"/>
</dbReference>
<dbReference type="AlphaFoldDB" id="A0A226DIS6"/>
<comment type="subcellular location">
    <subcellularLocation>
        <location evidence="1">Nucleus</location>
    </subcellularLocation>
</comment>
<evidence type="ECO:0000259" key="12">
    <source>
        <dbReference type="PROSITE" id="PS50157"/>
    </source>
</evidence>
<keyword evidence="7" id="KW-0804">Transcription</keyword>
<proteinExistence type="predicted"/>
<evidence type="ECO:0000256" key="2">
    <source>
        <dbReference type="ARBA" id="ARBA00022723"/>
    </source>
</evidence>
<feature type="region of interest" description="Disordered" evidence="11">
    <location>
        <begin position="196"/>
        <end position="275"/>
    </location>
</feature>
<evidence type="ECO:0000256" key="7">
    <source>
        <dbReference type="ARBA" id="ARBA00023163"/>
    </source>
</evidence>
<feature type="domain" description="C2H2-type" evidence="12">
    <location>
        <begin position="371"/>
        <end position="398"/>
    </location>
</feature>
<feature type="domain" description="C2H2-type" evidence="12">
    <location>
        <begin position="486"/>
        <end position="513"/>
    </location>
</feature>
<dbReference type="GO" id="GO:0008270">
    <property type="term" value="F:zinc ion binding"/>
    <property type="evidence" value="ECO:0007669"/>
    <property type="project" value="UniProtKB-KW"/>
</dbReference>
<name>A0A226DIS6_FOLCA</name>
<dbReference type="PROSITE" id="PS50157">
    <property type="entry name" value="ZINC_FINGER_C2H2_2"/>
    <property type="match status" value="10"/>
</dbReference>
<feature type="region of interest" description="Disordered" evidence="11">
    <location>
        <begin position="137"/>
        <end position="180"/>
    </location>
</feature>
<dbReference type="EMBL" id="LNIX01000018">
    <property type="protein sequence ID" value="OXA45089.1"/>
    <property type="molecule type" value="Genomic_DNA"/>
</dbReference>
<feature type="domain" description="C2H2-type" evidence="12">
    <location>
        <begin position="514"/>
        <end position="541"/>
    </location>
</feature>
<accession>A0A226DIS6</accession>
<dbReference type="GO" id="GO:0005634">
    <property type="term" value="C:nucleus"/>
    <property type="evidence" value="ECO:0007669"/>
    <property type="project" value="UniProtKB-SubCell"/>
</dbReference>
<feature type="compositionally biased region" description="Basic and acidic residues" evidence="11">
    <location>
        <begin position="137"/>
        <end position="147"/>
    </location>
</feature>
<evidence type="ECO:0000256" key="10">
    <source>
        <dbReference type="SAM" id="Coils"/>
    </source>
</evidence>